<sequence>MDFLRPALSIEPIEISNADELSFESDNGDLQLDIVLESDEELTASSTILTGLETALDGDENVTSSRYKEKEAFLAEFSPDVVLESEEEHDNDTLLTGLQTVLTGLSFTYCEDSAVRDCKQQSKSISLETTIPPITERCLSQQMIFCAQTTNENCSNATITLYVGSGGSFCKLKTNINEADSYGNYWCPFPKCYKKSRKRFLLKDHLKKTHHGPFYCKLCGVYFLQLPSLHRHFRQWGHSRQNYLVPIPKETVRRHTIAAVEFFSVRLHEAFAASSDYLILN</sequence>
<dbReference type="SMART" id="SM00355">
    <property type="entry name" value="ZnF_C2H2"/>
    <property type="match status" value="2"/>
</dbReference>
<protein>
    <recommendedName>
        <fullName evidence="2">C2H2-type domain-containing protein</fullName>
    </recommendedName>
</protein>
<proteinExistence type="predicted"/>
<dbReference type="GO" id="GO:0008270">
    <property type="term" value="F:zinc ion binding"/>
    <property type="evidence" value="ECO:0007669"/>
    <property type="project" value="UniProtKB-KW"/>
</dbReference>
<keyword evidence="1" id="KW-0479">Metal-binding</keyword>
<dbReference type="PROSITE" id="PS50157">
    <property type="entry name" value="ZINC_FINGER_C2H2_2"/>
    <property type="match status" value="1"/>
</dbReference>
<dbReference type="EMBL" id="RCHS01002738">
    <property type="protein sequence ID" value="RMX45969.1"/>
    <property type="molecule type" value="Genomic_DNA"/>
</dbReference>
<dbReference type="PROSITE" id="PS00028">
    <property type="entry name" value="ZINC_FINGER_C2H2_1"/>
    <property type="match status" value="1"/>
</dbReference>
<evidence type="ECO:0000256" key="1">
    <source>
        <dbReference type="PROSITE-ProRule" id="PRU00042"/>
    </source>
</evidence>
<feature type="domain" description="C2H2-type" evidence="2">
    <location>
        <begin position="214"/>
        <end position="243"/>
    </location>
</feature>
<dbReference type="Proteomes" id="UP000275408">
    <property type="component" value="Unassembled WGS sequence"/>
</dbReference>
<evidence type="ECO:0000313" key="4">
    <source>
        <dbReference type="Proteomes" id="UP000275408"/>
    </source>
</evidence>
<comment type="caution">
    <text evidence="3">The sequence shown here is derived from an EMBL/GenBank/DDBJ whole genome shotgun (WGS) entry which is preliminary data.</text>
</comment>
<name>A0A3M6TXH7_POCDA</name>
<gene>
    <name evidence="3" type="ORF">pdam_00020227</name>
</gene>
<keyword evidence="4" id="KW-1185">Reference proteome</keyword>
<reference evidence="3 4" key="1">
    <citation type="journal article" date="2018" name="Sci. Rep.">
        <title>Comparative analysis of the Pocillopora damicornis genome highlights role of immune system in coral evolution.</title>
        <authorList>
            <person name="Cunning R."/>
            <person name="Bay R.A."/>
            <person name="Gillette P."/>
            <person name="Baker A.C."/>
            <person name="Traylor-Knowles N."/>
        </authorList>
    </citation>
    <scope>NUCLEOTIDE SEQUENCE [LARGE SCALE GENOMIC DNA]</scope>
    <source>
        <strain evidence="3">RSMAS</strain>
        <tissue evidence="3">Whole animal</tissue>
    </source>
</reference>
<evidence type="ECO:0000259" key="2">
    <source>
        <dbReference type="PROSITE" id="PS50157"/>
    </source>
</evidence>
<keyword evidence="1" id="KW-0863">Zinc-finger</keyword>
<evidence type="ECO:0000313" key="3">
    <source>
        <dbReference type="EMBL" id="RMX45969.1"/>
    </source>
</evidence>
<dbReference type="AlphaFoldDB" id="A0A3M6TXH7"/>
<accession>A0A3M6TXH7</accession>
<organism evidence="3 4">
    <name type="scientific">Pocillopora damicornis</name>
    <name type="common">Cauliflower coral</name>
    <name type="synonym">Millepora damicornis</name>
    <dbReference type="NCBI Taxonomy" id="46731"/>
    <lineage>
        <taxon>Eukaryota</taxon>
        <taxon>Metazoa</taxon>
        <taxon>Cnidaria</taxon>
        <taxon>Anthozoa</taxon>
        <taxon>Hexacorallia</taxon>
        <taxon>Scleractinia</taxon>
        <taxon>Astrocoeniina</taxon>
        <taxon>Pocilloporidae</taxon>
        <taxon>Pocillopora</taxon>
    </lineage>
</organism>
<keyword evidence="1" id="KW-0862">Zinc</keyword>
<dbReference type="InterPro" id="IPR013087">
    <property type="entry name" value="Znf_C2H2_type"/>
</dbReference>
<dbReference type="Gene3D" id="3.30.160.60">
    <property type="entry name" value="Classic Zinc Finger"/>
    <property type="match status" value="1"/>
</dbReference>